<protein>
    <submittedName>
        <fullName evidence="2">Uncharacterized protein</fullName>
    </submittedName>
</protein>
<reference evidence="3" key="1">
    <citation type="submission" date="2017-10" db="EMBL/GenBank/DDBJ databases">
        <title>Rapid genome shrinkage in a self-fertile nematode reveals novel sperm competition proteins.</title>
        <authorList>
            <person name="Yin D."/>
            <person name="Schwarz E.M."/>
            <person name="Thomas C.G."/>
            <person name="Felde R.L."/>
            <person name="Korf I.F."/>
            <person name="Cutter A.D."/>
            <person name="Schartner C.M."/>
            <person name="Ralston E.J."/>
            <person name="Meyer B.J."/>
            <person name="Haag E.S."/>
        </authorList>
    </citation>
    <scope>NUCLEOTIDE SEQUENCE [LARGE SCALE GENOMIC DNA]</scope>
    <source>
        <strain evidence="3">JU1422</strain>
    </source>
</reference>
<evidence type="ECO:0000313" key="3">
    <source>
        <dbReference type="Proteomes" id="UP000230233"/>
    </source>
</evidence>
<feature type="region of interest" description="Disordered" evidence="1">
    <location>
        <begin position="73"/>
        <end position="125"/>
    </location>
</feature>
<evidence type="ECO:0000256" key="1">
    <source>
        <dbReference type="SAM" id="MobiDB-lite"/>
    </source>
</evidence>
<comment type="caution">
    <text evidence="2">The sequence shown here is derived from an EMBL/GenBank/DDBJ whole genome shotgun (WGS) entry which is preliminary data.</text>
</comment>
<dbReference type="EMBL" id="PDUG01000012">
    <property type="protein sequence ID" value="PIC13599.1"/>
    <property type="molecule type" value="Genomic_DNA"/>
</dbReference>
<proteinExistence type="predicted"/>
<feature type="compositionally biased region" description="Basic and acidic residues" evidence="1">
    <location>
        <begin position="75"/>
        <end position="87"/>
    </location>
</feature>
<evidence type="ECO:0000313" key="2">
    <source>
        <dbReference type="EMBL" id="PIC13599.1"/>
    </source>
</evidence>
<gene>
    <name evidence="2" type="ORF">B9Z55_027702</name>
</gene>
<keyword evidence="3" id="KW-1185">Reference proteome</keyword>
<organism evidence="2 3">
    <name type="scientific">Caenorhabditis nigoni</name>
    <dbReference type="NCBI Taxonomy" id="1611254"/>
    <lineage>
        <taxon>Eukaryota</taxon>
        <taxon>Metazoa</taxon>
        <taxon>Ecdysozoa</taxon>
        <taxon>Nematoda</taxon>
        <taxon>Chromadorea</taxon>
        <taxon>Rhabditida</taxon>
        <taxon>Rhabditina</taxon>
        <taxon>Rhabditomorpha</taxon>
        <taxon>Rhabditoidea</taxon>
        <taxon>Rhabditidae</taxon>
        <taxon>Peloderinae</taxon>
        <taxon>Caenorhabditis</taxon>
    </lineage>
</organism>
<feature type="compositionally biased region" description="Basic and acidic residues" evidence="1">
    <location>
        <begin position="113"/>
        <end position="125"/>
    </location>
</feature>
<dbReference type="AlphaFoldDB" id="A0A2G5SFB7"/>
<sequence length="125" mass="14319">MNLVTKWSNVRTCSDFSIFSESLKRVSIMNEWQVIMNVFLTKADFFQDQKDPINDRACKKEAIDELLIAEKKKKNMESKKETEKAINEGKLMQSLQNGASEKRENADGPILKSDGEQGEHHVAEK</sequence>
<accession>A0A2G5SFB7</accession>
<dbReference type="Proteomes" id="UP000230233">
    <property type="component" value="Unassembled WGS sequence"/>
</dbReference>
<name>A0A2G5SFB7_9PELO</name>